<keyword evidence="10 13" id="KW-0408">Iron</keyword>
<evidence type="ECO:0000313" key="14">
    <source>
        <dbReference type="EMBL" id="KAL0576744.1"/>
    </source>
</evidence>
<comment type="subcellular location">
    <subcellularLocation>
        <location evidence="2">Membrane</location>
    </subcellularLocation>
</comment>
<dbReference type="Proteomes" id="UP001465976">
    <property type="component" value="Unassembled WGS sequence"/>
</dbReference>
<evidence type="ECO:0000256" key="10">
    <source>
        <dbReference type="ARBA" id="ARBA00023004"/>
    </source>
</evidence>
<evidence type="ECO:0000256" key="6">
    <source>
        <dbReference type="ARBA" id="ARBA00022692"/>
    </source>
</evidence>
<name>A0ABR3FMW0_9AGAR</name>
<dbReference type="InterPro" id="IPR036396">
    <property type="entry name" value="Cyt_P450_sf"/>
</dbReference>
<evidence type="ECO:0000256" key="4">
    <source>
        <dbReference type="ARBA" id="ARBA00010617"/>
    </source>
</evidence>
<reference evidence="14 15" key="1">
    <citation type="submission" date="2024-02" db="EMBL/GenBank/DDBJ databases">
        <title>A draft genome for the cacao thread blight pathogen Marasmius crinis-equi.</title>
        <authorList>
            <person name="Cohen S.P."/>
            <person name="Baruah I.K."/>
            <person name="Amoako-Attah I."/>
            <person name="Bukari Y."/>
            <person name="Meinhardt L.W."/>
            <person name="Bailey B.A."/>
        </authorList>
    </citation>
    <scope>NUCLEOTIDE SEQUENCE [LARGE SCALE GENOMIC DNA]</scope>
    <source>
        <strain evidence="14 15">GH-76</strain>
    </source>
</reference>
<keyword evidence="11 13" id="KW-0503">Monooxygenase</keyword>
<evidence type="ECO:0000256" key="12">
    <source>
        <dbReference type="ARBA" id="ARBA00023136"/>
    </source>
</evidence>
<keyword evidence="9 13" id="KW-0560">Oxidoreductase</keyword>
<evidence type="ECO:0000256" key="11">
    <source>
        <dbReference type="ARBA" id="ARBA00023033"/>
    </source>
</evidence>
<evidence type="ECO:0000256" key="1">
    <source>
        <dbReference type="ARBA" id="ARBA00001971"/>
    </source>
</evidence>
<dbReference type="SUPFAM" id="SSF48264">
    <property type="entry name" value="Cytochrome P450"/>
    <property type="match status" value="1"/>
</dbReference>
<organism evidence="14 15">
    <name type="scientific">Marasmius crinis-equi</name>
    <dbReference type="NCBI Taxonomy" id="585013"/>
    <lineage>
        <taxon>Eukaryota</taxon>
        <taxon>Fungi</taxon>
        <taxon>Dikarya</taxon>
        <taxon>Basidiomycota</taxon>
        <taxon>Agaricomycotina</taxon>
        <taxon>Agaricomycetes</taxon>
        <taxon>Agaricomycetidae</taxon>
        <taxon>Agaricales</taxon>
        <taxon>Marasmiineae</taxon>
        <taxon>Marasmiaceae</taxon>
        <taxon>Marasmius</taxon>
    </lineage>
</organism>
<dbReference type="Gene3D" id="1.10.630.10">
    <property type="entry name" value="Cytochrome P450"/>
    <property type="match status" value="1"/>
</dbReference>
<comment type="caution">
    <text evidence="14">The sequence shown here is derived from an EMBL/GenBank/DDBJ whole genome shotgun (WGS) entry which is preliminary data.</text>
</comment>
<evidence type="ECO:0000256" key="8">
    <source>
        <dbReference type="ARBA" id="ARBA00022989"/>
    </source>
</evidence>
<keyword evidence="15" id="KW-1185">Reference proteome</keyword>
<sequence length="262" mass="29726">MWDLSASVYNEKKRALVMGDDAVREQIGRGKDILSIMLRENMKASSEDRLDEKELIGQHPEVQAKLRKELANAREENCGQDLGYDQLVSLPYLDAICRETLRLYPPVPRLMRVAVRDAVVPLAKPVIGTDGVPMTEVFIPADSKLYLSVLGSNRNTEMWGPDALEWKPERWLSPLPQSLTEARIPGVYSHLMTFNAGSRSCIGFKFSQLEMKNVLSHLIENFEFSPSKKNIYWEYTAICNPVVREEGPHSQLPVIVSRVKKL</sequence>
<dbReference type="InterPro" id="IPR001128">
    <property type="entry name" value="Cyt_P450"/>
</dbReference>
<protein>
    <recommendedName>
        <fullName evidence="16">Cytochrome P450</fullName>
    </recommendedName>
</protein>
<evidence type="ECO:0000256" key="5">
    <source>
        <dbReference type="ARBA" id="ARBA00022617"/>
    </source>
</evidence>
<keyword evidence="12" id="KW-0472">Membrane</keyword>
<evidence type="ECO:0000256" key="9">
    <source>
        <dbReference type="ARBA" id="ARBA00023002"/>
    </source>
</evidence>
<comment type="pathway">
    <text evidence="3">Secondary metabolite biosynthesis; terpenoid biosynthesis.</text>
</comment>
<dbReference type="InterPro" id="IPR050121">
    <property type="entry name" value="Cytochrome_P450_monoxygenase"/>
</dbReference>
<evidence type="ECO:0008006" key="16">
    <source>
        <dbReference type="Google" id="ProtNLM"/>
    </source>
</evidence>
<dbReference type="PANTHER" id="PTHR24305:SF166">
    <property type="entry name" value="CYTOCHROME P450 12A4, MITOCHONDRIAL-RELATED"/>
    <property type="match status" value="1"/>
</dbReference>
<evidence type="ECO:0000256" key="13">
    <source>
        <dbReference type="RuleBase" id="RU000461"/>
    </source>
</evidence>
<proteinExistence type="inferred from homology"/>
<gene>
    <name evidence="14" type="ORF">V5O48_005234</name>
</gene>
<comment type="cofactor">
    <cofactor evidence="1">
        <name>heme</name>
        <dbReference type="ChEBI" id="CHEBI:30413"/>
    </cofactor>
</comment>
<evidence type="ECO:0000313" key="15">
    <source>
        <dbReference type="Proteomes" id="UP001465976"/>
    </source>
</evidence>
<dbReference type="EMBL" id="JBAHYK010000202">
    <property type="protein sequence ID" value="KAL0576744.1"/>
    <property type="molecule type" value="Genomic_DNA"/>
</dbReference>
<dbReference type="InterPro" id="IPR017972">
    <property type="entry name" value="Cyt_P450_CS"/>
</dbReference>
<keyword evidence="8" id="KW-1133">Transmembrane helix</keyword>
<dbReference type="PANTHER" id="PTHR24305">
    <property type="entry name" value="CYTOCHROME P450"/>
    <property type="match status" value="1"/>
</dbReference>
<keyword evidence="5 13" id="KW-0349">Heme</keyword>
<dbReference type="PROSITE" id="PS00086">
    <property type="entry name" value="CYTOCHROME_P450"/>
    <property type="match status" value="1"/>
</dbReference>
<keyword evidence="6" id="KW-0812">Transmembrane</keyword>
<dbReference type="PRINTS" id="PR00385">
    <property type="entry name" value="P450"/>
</dbReference>
<evidence type="ECO:0000256" key="2">
    <source>
        <dbReference type="ARBA" id="ARBA00004370"/>
    </source>
</evidence>
<dbReference type="PRINTS" id="PR00465">
    <property type="entry name" value="EP450IV"/>
</dbReference>
<accession>A0ABR3FMW0</accession>
<dbReference type="Pfam" id="PF00067">
    <property type="entry name" value="p450"/>
    <property type="match status" value="1"/>
</dbReference>
<evidence type="ECO:0000256" key="7">
    <source>
        <dbReference type="ARBA" id="ARBA00022723"/>
    </source>
</evidence>
<keyword evidence="7 13" id="KW-0479">Metal-binding</keyword>
<comment type="similarity">
    <text evidence="4 13">Belongs to the cytochrome P450 family.</text>
</comment>
<evidence type="ECO:0000256" key="3">
    <source>
        <dbReference type="ARBA" id="ARBA00004721"/>
    </source>
</evidence>
<dbReference type="InterPro" id="IPR002403">
    <property type="entry name" value="Cyt_P450_E_grp-IV"/>
</dbReference>